<reference evidence="1 2" key="1">
    <citation type="journal article" date="2019" name="Nat. Ecol. Evol.">
        <title>Megaphylogeny resolves global patterns of mushroom evolution.</title>
        <authorList>
            <person name="Varga T."/>
            <person name="Krizsan K."/>
            <person name="Foldi C."/>
            <person name="Dima B."/>
            <person name="Sanchez-Garcia M."/>
            <person name="Sanchez-Ramirez S."/>
            <person name="Szollosi G.J."/>
            <person name="Szarkandi J.G."/>
            <person name="Papp V."/>
            <person name="Albert L."/>
            <person name="Andreopoulos W."/>
            <person name="Angelini C."/>
            <person name="Antonin V."/>
            <person name="Barry K.W."/>
            <person name="Bougher N.L."/>
            <person name="Buchanan P."/>
            <person name="Buyck B."/>
            <person name="Bense V."/>
            <person name="Catcheside P."/>
            <person name="Chovatia M."/>
            <person name="Cooper J."/>
            <person name="Damon W."/>
            <person name="Desjardin D."/>
            <person name="Finy P."/>
            <person name="Geml J."/>
            <person name="Haridas S."/>
            <person name="Hughes K."/>
            <person name="Justo A."/>
            <person name="Karasinski D."/>
            <person name="Kautmanova I."/>
            <person name="Kiss B."/>
            <person name="Kocsube S."/>
            <person name="Kotiranta H."/>
            <person name="LaButti K.M."/>
            <person name="Lechner B.E."/>
            <person name="Liimatainen K."/>
            <person name="Lipzen A."/>
            <person name="Lukacs Z."/>
            <person name="Mihaltcheva S."/>
            <person name="Morgado L.N."/>
            <person name="Niskanen T."/>
            <person name="Noordeloos M.E."/>
            <person name="Ohm R.A."/>
            <person name="Ortiz-Santana B."/>
            <person name="Ovrebo C."/>
            <person name="Racz N."/>
            <person name="Riley R."/>
            <person name="Savchenko A."/>
            <person name="Shiryaev A."/>
            <person name="Soop K."/>
            <person name="Spirin V."/>
            <person name="Szebenyi C."/>
            <person name="Tomsovsky M."/>
            <person name="Tulloss R.E."/>
            <person name="Uehling J."/>
            <person name="Grigoriev I.V."/>
            <person name="Vagvolgyi C."/>
            <person name="Papp T."/>
            <person name="Martin F.M."/>
            <person name="Miettinen O."/>
            <person name="Hibbett D.S."/>
            <person name="Nagy L.G."/>
        </authorList>
    </citation>
    <scope>NUCLEOTIDE SEQUENCE [LARGE SCALE GENOMIC DNA]</scope>
    <source>
        <strain evidence="1 2">NL-1719</strain>
    </source>
</reference>
<organism evidence="1 2">
    <name type="scientific">Pluteus cervinus</name>
    <dbReference type="NCBI Taxonomy" id="181527"/>
    <lineage>
        <taxon>Eukaryota</taxon>
        <taxon>Fungi</taxon>
        <taxon>Dikarya</taxon>
        <taxon>Basidiomycota</taxon>
        <taxon>Agaricomycotina</taxon>
        <taxon>Agaricomycetes</taxon>
        <taxon>Agaricomycetidae</taxon>
        <taxon>Agaricales</taxon>
        <taxon>Pluteineae</taxon>
        <taxon>Pluteaceae</taxon>
        <taxon>Pluteus</taxon>
    </lineage>
</organism>
<accession>A0ACD3AUT4</accession>
<evidence type="ECO:0000313" key="2">
    <source>
        <dbReference type="Proteomes" id="UP000308600"/>
    </source>
</evidence>
<evidence type="ECO:0000313" key="1">
    <source>
        <dbReference type="EMBL" id="TFK69468.1"/>
    </source>
</evidence>
<dbReference type="Proteomes" id="UP000308600">
    <property type="component" value="Unassembled WGS sequence"/>
</dbReference>
<gene>
    <name evidence="1" type="ORF">BDN72DRAFT_840320</name>
</gene>
<protein>
    <submittedName>
        <fullName evidence="1">Uncharacterized protein</fullName>
    </submittedName>
</protein>
<dbReference type="EMBL" id="ML208330">
    <property type="protein sequence ID" value="TFK69468.1"/>
    <property type="molecule type" value="Genomic_DNA"/>
</dbReference>
<proteinExistence type="predicted"/>
<keyword evidence="2" id="KW-1185">Reference proteome</keyword>
<name>A0ACD3AUT4_9AGAR</name>
<sequence>MPRFTQLLCLLSLAIAASAGLIQRNDLTARSDLQRREGDVNDYNQVFPGTGPTDRDASVNGAGYLTFQVVPDDGSTYNIPACLHACDTNPKCIFANLYYEYNVQLFDSTGQPSHQKCGLYSQVHSAADKTNFGGQIIEPKLGRTVIQDSSGWALQTPLTPDTPSGFELVFGPVTAQTSSPQALNSADLPTYDVQACAKLCTNQAPDPTFGACKFFNIYRISGQTMQTAFQCNVFALSTGTEHLVSPSGEVIRDSRGYHRIGF</sequence>